<dbReference type="AlphaFoldDB" id="A0A069PTU3"/>
<dbReference type="EMBL" id="JFHC01000004">
    <property type="protein sequence ID" value="KDR44010.1"/>
    <property type="molecule type" value="Genomic_DNA"/>
</dbReference>
<organism evidence="2 3">
    <name type="scientific">Caballeronia glathei</name>
    <dbReference type="NCBI Taxonomy" id="60547"/>
    <lineage>
        <taxon>Bacteria</taxon>
        <taxon>Pseudomonadati</taxon>
        <taxon>Pseudomonadota</taxon>
        <taxon>Betaproteobacteria</taxon>
        <taxon>Burkholderiales</taxon>
        <taxon>Burkholderiaceae</taxon>
        <taxon>Caballeronia</taxon>
    </lineage>
</organism>
<accession>A0A069PTU3</accession>
<keyword evidence="1" id="KW-1133">Transmembrane helix</keyword>
<dbReference type="STRING" id="60547.GCA_000751215_01172"/>
<keyword evidence="1" id="KW-0812">Transmembrane</keyword>
<feature type="transmembrane region" description="Helical" evidence="1">
    <location>
        <begin position="34"/>
        <end position="56"/>
    </location>
</feature>
<sequence length="106" mass="11865">MHFRTGSRPELAGLDRDAQQAVRRLAWHFAQRHWGLHLPAVVWLAVALAHSHFGVLPGGRDYLVVTAVLFVIAVVNIRVHIGRYLRAARVVFDLLGREGVRGITGR</sequence>
<evidence type="ECO:0000313" key="3">
    <source>
        <dbReference type="Proteomes" id="UP000027466"/>
    </source>
</evidence>
<comment type="caution">
    <text evidence="2">The sequence shown here is derived from an EMBL/GenBank/DDBJ whole genome shotgun (WGS) entry which is preliminary data.</text>
</comment>
<keyword evidence="1" id="KW-0472">Membrane</keyword>
<dbReference type="RefSeq" id="WP_035927091.1">
    <property type="nucleotide sequence ID" value="NZ_CADFFX010000006.1"/>
</dbReference>
<dbReference type="Proteomes" id="UP000027466">
    <property type="component" value="Unassembled WGS sequence"/>
</dbReference>
<name>A0A069PTU3_9BURK</name>
<reference evidence="2 3" key="1">
    <citation type="submission" date="2014-03" db="EMBL/GenBank/DDBJ databases">
        <title>Draft Genome Sequences of Four Burkholderia Strains.</title>
        <authorList>
            <person name="Liu X.Y."/>
            <person name="Li C.X."/>
            <person name="Xu J.H."/>
        </authorList>
    </citation>
    <scope>NUCLEOTIDE SEQUENCE [LARGE SCALE GENOMIC DNA]</scope>
    <source>
        <strain evidence="2 3">DSM 50014</strain>
    </source>
</reference>
<evidence type="ECO:0000313" key="2">
    <source>
        <dbReference type="EMBL" id="KDR44010.1"/>
    </source>
</evidence>
<protein>
    <submittedName>
        <fullName evidence="2">Uncharacterized protein</fullName>
    </submittedName>
</protein>
<evidence type="ECO:0000256" key="1">
    <source>
        <dbReference type="SAM" id="Phobius"/>
    </source>
</evidence>
<feature type="transmembrane region" description="Helical" evidence="1">
    <location>
        <begin position="62"/>
        <end position="79"/>
    </location>
</feature>
<proteinExistence type="predicted"/>
<gene>
    <name evidence="2" type="ORF">BG61_25055</name>
</gene>
<keyword evidence="3" id="KW-1185">Reference proteome</keyword>